<feature type="transmembrane region" description="Helical" evidence="7">
    <location>
        <begin position="180"/>
        <end position="199"/>
    </location>
</feature>
<dbReference type="GO" id="GO:0005509">
    <property type="term" value="F:calcium ion binding"/>
    <property type="evidence" value="ECO:0007669"/>
    <property type="project" value="InterPro"/>
</dbReference>
<name>A0A9P1CMY6_9DINO</name>
<feature type="transmembrane region" description="Helical" evidence="7">
    <location>
        <begin position="356"/>
        <end position="380"/>
    </location>
</feature>
<evidence type="ECO:0000256" key="2">
    <source>
        <dbReference type="ARBA" id="ARBA00022692"/>
    </source>
</evidence>
<feature type="compositionally biased region" description="Basic and acidic residues" evidence="6">
    <location>
        <begin position="91"/>
        <end position="102"/>
    </location>
</feature>
<organism evidence="9">
    <name type="scientific">Cladocopium goreaui</name>
    <dbReference type="NCBI Taxonomy" id="2562237"/>
    <lineage>
        <taxon>Eukaryota</taxon>
        <taxon>Sar</taxon>
        <taxon>Alveolata</taxon>
        <taxon>Dinophyceae</taxon>
        <taxon>Suessiales</taxon>
        <taxon>Symbiodiniaceae</taxon>
        <taxon>Cladocopium</taxon>
    </lineage>
</organism>
<evidence type="ECO:0000256" key="6">
    <source>
        <dbReference type="SAM" id="MobiDB-lite"/>
    </source>
</evidence>
<feature type="transmembrane region" description="Helical" evidence="7">
    <location>
        <begin position="149"/>
        <end position="168"/>
    </location>
</feature>
<dbReference type="GO" id="GO:0005216">
    <property type="term" value="F:monoatomic ion channel activity"/>
    <property type="evidence" value="ECO:0007669"/>
    <property type="project" value="InterPro"/>
</dbReference>
<dbReference type="CDD" id="cd00051">
    <property type="entry name" value="EFh"/>
    <property type="match status" value="1"/>
</dbReference>
<dbReference type="InterPro" id="IPR018247">
    <property type="entry name" value="EF_Hand_1_Ca_BS"/>
</dbReference>
<comment type="subcellular location">
    <subcellularLocation>
        <location evidence="1">Membrane</location>
        <topology evidence="1">Multi-pass membrane protein</topology>
    </subcellularLocation>
</comment>
<evidence type="ECO:0000259" key="8">
    <source>
        <dbReference type="PROSITE" id="PS50222"/>
    </source>
</evidence>
<dbReference type="Gene3D" id="1.10.287.70">
    <property type="match status" value="1"/>
</dbReference>
<dbReference type="SMART" id="SM00054">
    <property type="entry name" value="EFh"/>
    <property type="match status" value="2"/>
</dbReference>
<dbReference type="PANTHER" id="PTHR46726:SF1">
    <property type="entry name" value="TWO-PORE CALCIUM CHANNEL 3"/>
    <property type="match status" value="1"/>
</dbReference>
<dbReference type="EMBL" id="CAMXCT010001975">
    <property type="protein sequence ID" value="CAI3994614.1"/>
    <property type="molecule type" value="Genomic_DNA"/>
</dbReference>
<evidence type="ECO:0000256" key="5">
    <source>
        <dbReference type="ARBA" id="ARBA00023136"/>
    </source>
</evidence>
<sequence length="523" mass="58981">MDLQDAISEIRAQQKVSMERMDILKHQHEQWQKTVADLLAKADSMKMPQVNVQPERPVAPSGDFPEVLDIRLDEFEGESRPLGRDSTPSTDIRRSRQPKKLEVSQGPLKKLVAEVMMDHDTMDHFGDFSWWQRQKRAVCRFVNSKHFEYITGVIILLNMIMIGVEAGLSIENGDIQWATWIERAFLTVYTVELSLRLFVGGRQLFKSPWFLLDFSLVCVGIIALVVAPILGQGTLGGIEFEKVLVVRGLRLLRLARALRMVGHFKVIWRLVYGILTAGHTMLSVTCLVALWLFIFGCVAVEIITKDVDLRSNPETQSIVQHAFGTLPRSILTLLQFVTMDSIADVYFPLIMAKPWLLIYFMPILLFFSVALMNLVTAVLVEHALEYAAHEAEAERLKTKSKIKAALPALLDIFHRLDTDESGCITREEIAHVPLDMLPPKLLETVSVDSMTDLFELLDVDGGGTLTQNEFVEGLLNLVLLDVPIWTIQTLKLLRLIRGITLQIGDDVKHLKHVKHGAIGNGHT</sequence>
<feature type="transmembrane region" description="Helical" evidence="7">
    <location>
        <begin position="280"/>
        <end position="303"/>
    </location>
</feature>
<dbReference type="InterPro" id="IPR011992">
    <property type="entry name" value="EF-hand-dom_pair"/>
</dbReference>
<dbReference type="InterPro" id="IPR027359">
    <property type="entry name" value="Volt_channel_dom_sf"/>
</dbReference>
<dbReference type="Gene3D" id="1.10.238.10">
    <property type="entry name" value="EF-hand"/>
    <property type="match status" value="1"/>
</dbReference>
<dbReference type="Pfam" id="PF00520">
    <property type="entry name" value="Ion_trans"/>
    <property type="match status" value="1"/>
</dbReference>
<reference evidence="9" key="1">
    <citation type="submission" date="2022-10" db="EMBL/GenBank/DDBJ databases">
        <authorList>
            <person name="Chen Y."/>
            <person name="Dougan E. K."/>
            <person name="Chan C."/>
            <person name="Rhodes N."/>
            <person name="Thang M."/>
        </authorList>
    </citation>
    <scope>NUCLEOTIDE SEQUENCE</scope>
</reference>
<dbReference type="EMBL" id="CAMXCT020001975">
    <property type="protein sequence ID" value="CAL1147989.1"/>
    <property type="molecule type" value="Genomic_DNA"/>
</dbReference>
<protein>
    <submittedName>
        <fullName evidence="11">Voltage-dependent T-type calcium channel subunit alpha-1H</fullName>
    </submittedName>
</protein>
<evidence type="ECO:0000256" key="3">
    <source>
        <dbReference type="ARBA" id="ARBA00022837"/>
    </source>
</evidence>
<feature type="region of interest" description="Disordered" evidence="6">
    <location>
        <begin position="78"/>
        <end position="104"/>
    </location>
</feature>
<keyword evidence="12" id="KW-1185">Reference proteome</keyword>
<evidence type="ECO:0000256" key="7">
    <source>
        <dbReference type="SAM" id="Phobius"/>
    </source>
</evidence>
<keyword evidence="2 7" id="KW-0812">Transmembrane</keyword>
<accession>A0A9P1CMY6</accession>
<feature type="transmembrane region" description="Helical" evidence="7">
    <location>
        <begin position="211"/>
        <end position="231"/>
    </location>
</feature>
<gene>
    <name evidence="9" type="ORF">C1SCF055_LOCUS21249</name>
</gene>
<reference evidence="10" key="2">
    <citation type="submission" date="2024-04" db="EMBL/GenBank/DDBJ databases">
        <authorList>
            <person name="Chen Y."/>
            <person name="Shah S."/>
            <person name="Dougan E. K."/>
            <person name="Thang M."/>
            <person name="Chan C."/>
        </authorList>
    </citation>
    <scope>NUCLEOTIDE SEQUENCE [LARGE SCALE GENOMIC DNA]</scope>
</reference>
<dbReference type="PANTHER" id="PTHR46726">
    <property type="entry name" value="TWO PORE CHANNEL 3"/>
    <property type="match status" value="1"/>
</dbReference>
<proteinExistence type="predicted"/>
<dbReference type="Proteomes" id="UP001152797">
    <property type="component" value="Unassembled WGS sequence"/>
</dbReference>
<dbReference type="GO" id="GO:0016020">
    <property type="term" value="C:membrane"/>
    <property type="evidence" value="ECO:0007669"/>
    <property type="project" value="UniProtKB-SubCell"/>
</dbReference>
<comment type="caution">
    <text evidence="9">The sequence shown here is derived from an EMBL/GenBank/DDBJ whole genome shotgun (WGS) entry which is preliminary data.</text>
</comment>
<dbReference type="Gene3D" id="1.20.120.350">
    <property type="entry name" value="Voltage-gated potassium channels. Chain C"/>
    <property type="match status" value="1"/>
</dbReference>
<evidence type="ECO:0000313" key="11">
    <source>
        <dbReference type="EMBL" id="CAL4781926.1"/>
    </source>
</evidence>
<dbReference type="EMBL" id="CAMXCT030001975">
    <property type="protein sequence ID" value="CAL4781926.1"/>
    <property type="molecule type" value="Genomic_DNA"/>
</dbReference>
<dbReference type="Pfam" id="PF13499">
    <property type="entry name" value="EF-hand_7"/>
    <property type="match status" value="1"/>
</dbReference>
<evidence type="ECO:0000256" key="1">
    <source>
        <dbReference type="ARBA" id="ARBA00004141"/>
    </source>
</evidence>
<dbReference type="PROSITE" id="PS50222">
    <property type="entry name" value="EF_HAND_2"/>
    <property type="match status" value="2"/>
</dbReference>
<dbReference type="InterPro" id="IPR002048">
    <property type="entry name" value="EF_hand_dom"/>
</dbReference>
<dbReference type="InterPro" id="IPR005821">
    <property type="entry name" value="Ion_trans_dom"/>
</dbReference>
<dbReference type="SUPFAM" id="SSF47473">
    <property type="entry name" value="EF-hand"/>
    <property type="match status" value="1"/>
</dbReference>
<keyword evidence="5 7" id="KW-0472">Membrane</keyword>
<dbReference type="OrthoDB" id="425337at2759"/>
<feature type="domain" description="EF-hand" evidence="8">
    <location>
        <begin position="445"/>
        <end position="480"/>
    </location>
</feature>
<dbReference type="AlphaFoldDB" id="A0A9P1CMY6"/>
<keyword evidence="4 7" id="KW-1133">Transmembrane helix</keyword>
<evidence type="ECO:0000313" key="12">
    <source>
        <dbReference type="Proteomes" id="UP001152797"/>
    </source>
</evidence>
<feature type="domain" description="EF-hand" evidence="8">
    <location>
        <begin position="404"/>
        <end position="439"/>
    </location>
</feature>
<keyword evidence="3" id="KW-0106">Calcium</keyword>
<dbReference type="PROSITE" id="PS00018">
    <property type="entry name" value="EF_HAND_1"/>
    <property type="match status" value="2"/>
</dbReference>
<evidence type="ECO:0000256" key="4">
    <source>
        <dbReference type="ARBA" id="ARBA00022989"/>
    </source>
</evidence>
<dbReference type="SUPFAM" id="SSF81324">
    <property type="entry name" value="Voltage-gated potassium channels"/>
    <property type="match status" value="1"/>
</dbReference>
<evidence type="ECO:0000313" key="9">
    <source>
        <dbReference type="EMBL" id="CAI3994614.1"/>
    </source>
</evidence>
<evidence type="ECO:0000313" key="10">
    <source>
        <dbReference type="EMBL" id="CAL1147989.1"/>
    </source>
</evidence>